<dbReference type="HOGENOM" id="CLU_1769179_0_0_1"/>
<proteinExistence type="predicted"/>
<feature type="compositionally biased region" description="Basic and acidic residues" evidence="2">
    <location>
        <begin position="85"/>
        <end position="128"/>
    </location>
</feature>
<keyword evidence="1" id="KW-0694">RNA-binding</keyword>
<organism evidence="4 5">
    <name type="scientific">Rozella allomycis (strain CSF55)</name>
    <dbReference type="NCBI Taxonomy" id="988480"/>
    <lineage>
        <taxon>Eukaryota</taxon>
        <taxon>Fungi</taxon>
        <taxon>Fungi incertae sedis</taxon>
        <taxon>Cryptomycota</taxon>
        <taxon>Cryptomycota incertae sedis</taxon>
        <taxon>Rozella</taxon>
    </lineage>
</organism>
<feature type="compositionally biased region" description="Basic residues" evidence="2">
    <location>
        <begin position="74"/>
        <end position="84"/>
    </location>
</feature>
<dbReference type="InterPro" id="IPR050441">
    <property type="entry name" value="RBM"/>
</dbReference>
<evidence type="ECO:0000313" key="4">
    <source>
        <dbReference type="EMBL" id="EPZ34426.1"/>
    </source>
</evidence>
<dbReference type="PROSITE" id="PS50102">
    <property type="entry name" value="RRM"/>
    <property type="match status" value="1"/>
</dbReference>
<dbReference type="InterPro" id="IPR000504">
    <property type="entry name" value="RRM_dom"/>
</dbReference>
<name>A0A075B0S2_ROZAC</name>
<dbReference type="Gene3D" id="3.30.70.330">
    <property type="match status" value="1"/>
</dbReference>
<evidence type="ECO:0000256" key="1">
    <source>
        <dbReference type="PROSITE-ProRule" id="PRU00176"/>
    </source>
</evidence>
<evidence type="ECO:0000256" key="2">
    <source>
        <dbReference type="SAM" id="MobiDB-lite"/>
    </source>
</evidence>
<evidence type="ECO:0000313" key="5">
    <source>
        <dbReference type="Proteomes" id="UP000030755"/>
    </source>
</evidence>
<dbReference type="AlphaFoldDB" id="A0A075B0S2"/>
<dbReference type="OrthoDB" id="5970at2759"/>
<dbReference type="SMART" id="SM00360">
    <property type="entry name" value="RRM"/>
    <property type="match status" value="1"/>
</dbReference>
<sequence>MGKRTLYIAGVNPSTRARDLAYEFERYAFVEFEDDRDASRAYREMDGRYVDRSRITVEWAKSTRGSGYRDRSRSPRRRSRSRDRRRSERREEKLENDERKNEDNQDRTNDTSLDNEKNKVELESRDESNAEPNNEVESKEESLKNDE</sequence>
<evidence type="ECO:0000259" key="3">
    <source>
        <dbReference type="PROSITE" id="PS50102"/>
    </source>
</evidence>
<gene>
    <name evidence="4" type="ORF">O9G_000613</name>
</gene>
<dbReference type="InterPro" id="IPR035979">
    <property type="entry name" value="RBD_domain_sf"/>
</dbReference>
<keyword evidence="5" id="KW-1185">Reference proteome</keyword>
<dbReference type="Proteomes" id="UP000030755">
    <property type="component" value="Unassembled WGS sequence"/>
</dbReference>
<feature type="domain" description="RRM" evidence="3">
    <location>
        <begin position="4"/>
        <end position="62"/>
    </location>
</feature>
<dbReference type="InterPro" id="IPR012677">
    <property type="entry name" value="Nucleotide-bd_a/b_plait_sf"/>
</dbReference>
<protein>
    <recommendedName>
        <fullName evidence="3">RRM domain-containing protein</fullName>
    </recommendedName>
</protein>
<dbReference type="GO" id="GO:0003723">
    <property type="term" value="F:RNA binding"/>
    <property type="evidence" value="ECO:0007669"/>
    <property type="project" value="UniProtKB-UniRule"/>
</dbReference>
<dbReference type="SUPFAM" id="SSF54928">
    <property type="entry name" value="RNA-binding domain, RBD"/>
    <property type="match status" value="1"/>
</dbReference>
<dbReference type="STRING" id="988480.A0A075B0S2"/>
<feature type="compositionally biased region" description="Basic and acidic residues" evidence="2">
    <location>
        <begin position="136"/>
        <end position="147"/>
    </location>
</feature>
<dbReference type="PANTHER" id="PTHR48034">
    <property type="entry name" value="TRANSFORMER-2 SEX-DETERMINING PROTEIN-RELATED"/>
    <property type="match status" value="1"/>
</dbReference>
<dbReference type="Pfam" id="PF00076">
    <property type="entry name" value="RRM_1"/>
    <property type="match status" value="1"/>
</dbReference>
<feature type="region of interest" description="Disordered" evidence="2">
    <location>
        <begin position="60"/>
        <end position="147"/>
    </location>
</feature>
<accession>A0A075B0S2</accession>
<reference evidence="4 5" key="1">
    <citation type="journal article" date="2013" name="Curr. Biol.">
        <title>Shared signatures of parasitism and phylogenomics unite Cryptomycota and microsporidia.</title>
        <authorList>
            <person name="James T.Y."/>
            <person name="Pelin A."/>
            <person name="Bonen L."/>
            <person name="Ahrendt S."/>
            <person name="Sain D."/>
            <person name="Corradi N."/>
            <person name="Stajich J.E."/>
        </authorList>
    </citation>
    <scope>NUCLEOTIDE SEQUENCE [LARGE SCALE GENOMIC DNA]</scope>
    <source>
        <strain evidence="4 5">CSF55</strain>
    </source>
</reference>
<dbReference type="EMBL" id="KE560959">
    <property type="protein sequence ID" value="EPZ34426.1"/>
    <property type="molecule type" value="Genomic_DNA"/>
</dbReference>